<name>A0A8H4ULT3_9HYPO</name>
<evidence type="ECO:0000313" key="3">
    <source>
        <dbReference type="Proteomes" id="UP000635477"/>
    </source>
</evidence>
<comment type="caution">
    <text evidence="2">The sequence shown here is derived from an EMBL/GenBank/DDBJ whole genome shotgun (WGS) entry which is preliminary data.</text>
</comment>
<keyword evidence="3" id="KW-1185">Reference proteome</keyword>
<keyword evidence="1" id="KW-0732">Signal</keyword>
<feature type="signal peptide" evidence="1">
    <location>
        <begin position="1"/>
        <end position="18"/>
    </location>
</feature>
<sequence>MHYTTIAALLSLAGCAVADLHNIAVCVTDRKMGHVGGTPWSVSYTWSKNYEMLPDATKCACEAYKRRNQGDEQWNTCPDCSFDGTYCNSVDWHIGGKEMNYYCTKICGAQGSEAN</sequence>
<proteinExistence type="predicted"/>
<reference evidence="2" key="1">
    <citation type="journal article" date="2020" name="BMC Genomics">
        <title>Correction to: Identification and distribution of gene clusters required for synthesis of sphingolipid metabolism inhibitors in diverse species of the filamentous fungus Fusarium.</title>
        <authorList>
            <person name="Kim H.S."/>
            <person name="Lohmar J.M."/>
            <person name="Busman M."/>
            <person name="Brown D.W."/>
            <person name="Naumann T.A."/>
            <person name="Divon H.H."/>
            <person name="Lysoe E."/>
            <person name="Uhlig S."/>
            <person name="Proctor R.H."/>
        </authorList>
    </citation>
    <scope>NUCLEOTIDE SEQUENCE</scope>
    <source>
        <strain evidence="2">NRRL 22465</strain>
    </source>
</reference>
<dbReference type="EMBL" id="JABEYC010000330">
    <property type="protein sequence ID" value="KAF4978921.1"/>
    <property type="molecule type" value="Genomic_DNA"/>
</dbReference>
<evidence type="ECO:0000313" key="2">
    <source>
        <dbReference type="EMBL" id="KAF4978921.1"/>
    </source>
</evidence>
<reference evidence="2" key="2">
    <citation type="submission" date="2020-05" db="EMBL/GenBank/DDBJ databases">
        <authorList>
            <person name="Kim H.-S."/>
            <person name="Proctor R.H."/>
            <person name="Brown D.W."/>
        </authorList>
    </citation>
    <scope>NUCLEOTIDE SEQUENCE</scope>
    <source>
        <strain evidence="2">NRRL 22465</strain>
    </source>
</reference>
<evidence type="ECO:0000256" key="1">
    <source>
        <dbReference type="SAM" id="SignalP"/>
    </source>
</evidence>
<feature type="chain" id="PRO_5034385359" evidence="1">
    <location>
        <begin position="19"/>
        <end position="115"/>
    </location>
</feature>
<organism evidence="2 3">
    <name type="scientific">Fusarium zealandicum</name>
    <dbReference type="NCBI Taxonomy" id="1053134"/>
    <lineage>
        <taxon>Eukaryota</taxon>
        <taxon>Fungi</taxon>
        <taxon>Dikarya</taxon>
        <taxon>Ascomycota</taxon>
        <taxon>Pezizomycotina</taxon>
        <taxon>Sordariomycetes</taxon>
        <taxon>Hypocreomycetidae</taxon>
        <taxon>Hypocreales</taxon>
        <taxon>Nectriaceae</taxon>
        <taxon>Fusarium</taxon>
        <taxon>Fusarium staphyleae species complex</taxon>
    </lineage>
</organism>
<accession>A0A8H4ULT3</accession>
<dbReference type="Proteomes" id="UP000635477">
    <property type="component" value="Unassembled WGS sequence"/>
</dbReference>
<dbReference type="OrthoDB" id="3489571at2759"/>
<gene>
    <name evidence="2" type="ORF">FZEAL_4807</name>
</gene>
<protein>
    <submittedName>
        <fullName evidence="2">Uncharacterized protein</fullName>
    </submittedName>
</protein>
<dbReference type="AlphaFoldDB" id="A0A8H4ULT3"/>